<dbReference type="Proteomes" id="UP000046393">
    <property type="component" value="Unplaced"/>
</dbReference>
<organism evidence="1 2">
    <name type="scientific">Syphacia muris</name>
    <dbReference type="NCBI Taxonomy" id="451379"/>
    <lineage>
        <taxon>Eukaryota</taxon>
        <taxon>Metazoa</taxon>
        <taxon>Ecdysozoa</taxon>
        <taxon>Nematoda</taxon>
        <taxon>Chromadorea</taxon>
        <taxon>Rhabditida</taxon>
        <taxon>Spirurina</taxon>
        <taxon>Oxyuridomorpha</taxon>
        <taxon>Oxyuroidea</taxon>
        <taxon>Oxyuridae</taxon>
        <taxon>Syphacia</taxon>
    </lineage>
</organism>
<evidence type="ECO:0000313" key="1">
    <source>
        <dbReference type="Proteomes" id="UP000046393"/>
    </source>
</evidence>
<dbReference type="AlphaFoldDB" id="A0A0N5AK92"/>
<keyword evidence="1" id="KW-1185">Reference proteome</keyword>
<dbReference type="WBParaSite" id="SMUV_0000490301-mRNA-1">
    <property type="protein sequence ID" value="SMUV_0000490301-mRNA-1"/>
    <property type="gene ID" value="SMUV_0000490301"/>
</dbReference>
<proteinExistence type="predicted"/>
<protein>
    <submittedName>
        <fullName evidence="2">Secreted protein</fullName>
    </submittedName>
</protein>
<reference evidence="2" key="1">
    <citation type="submission" date="2017-02" db="UniProtKB">
        <authorList>
            <consortium name="WormBaseParasite"/>
        </authorList>
    </citation>
    <scope>IDENTIFICATION</scope>
</reference>
<accession>A0A0N5AK92</accession>
<sequence>MLFSSSVTRVGSRFRAITQHFSEPNSLYSRLRRRRTNPYLMLKDDCDDNISFVCEKKRTNQRNIRTVLARCRTTGCKTLKKYLKSRFS</sequence>
<evidence type="ECO:0000313" key="2">
    <source>
        <dbReference type="WBParaSite" id="SMUV_0000490301-mRNA-1"/>
    </source>
</evidence>
<name>A0A0N5AK92_9BILA</name>